<name>A0A6L6IXT8_9RHOB</name>
<evidence type="ECO:0000313" key="3">
    <source>
        <dbReference type="Proteomes" id="UP000478740"/>
    </source>
</evidence>
<dbReference type="InterPro" id="IPR010247">
    <property type="entry name" value="HutG_amidohyd"/>
</dbReference>
<feature type="region of interest" description="Disordered" evidence="1">
    <location>
        <begin position="1"/>
        <end position="20"/>
    </location>
</feature>
<organism evidence="2 3">
    <name type="scientific">Paracoccus shanxieyensis</name>
    <dbReference type="NCBI Taxonomy" id="2675752"/>
    <lineage>
        <taxon>Bacteria</taxon>
        <taxon>Pseudomonadati</taxon>
        <taxon>Pseudomonadota</taxon>
        <taxon>Alphaproteobacteria</taxon>
        <taxon>Rhodobacterales</taxon>
        <taxon>Paracoccaceae</taxon>
        <taxon>Paracoccus</taxon>
    </lineage>
</organism>
<accession>A0A6L6IXT8</accession>
<dbReference type="Gene3D" id="3.40.630.40">
    <property type="entry name" value="Zn-dependent exopeptidases"/>
    <property type="match status" value="1"/>
</dbReference>
<dbReference type="Proteomes" id="UP000478740">
    <property type="component" value="Unassembled WGS sequence"/>
</dbReference>
<evidence type="ECO:0000313" key="2">
    <source>
        <dbReference type="EMBL" id="MTH65043.1"/>
    </source>
</evidence>
<dbReference type="AlphaFoldDB" id="A0A6L6IXT8"/>
<dbReference type="EC" id="3.5.1.68" evidence="2"/>
<dbReference type="SUPFAM" id="SSF53187">
    <property type="entry name" value="Zn-dependent exopeptidases"/>
    <property type="match status" value="1"/>
</dbReference>
<protein>
    <submittedName>
        <fullName evidence="2">N-formylglutamate deformylase</fullName>
        <ecNumber evidence="2">3.5.1.68</ecNumber>
    </submittedName>
</protein>
<keyword evidence="3" id="KW-1185">Reference proteome</keyword>
<evidence type="ECO:0000256" key="1">
    <source>
        <dbReference type="SAM" id="MobiDB-lite"/>
    </source>
</evidence>
<dbReference type="NCBIfam" id="TIGR02017">
    <property type="entry name" value="hutG_amidohyd"/>
    <property type="match status" value="1"/>
</dbReference>
<dbReference type="InterPro" id="IPR007709">
    <property type="entry name" value="N-FG_amidohydro"/>
</dbReference>
<comment type="caution">
    <text evidence="2">The sequence shown here is derived from an EMBL/GenBank/DDBJ whole genome shotgun (WGS) entry which is preliminary data.</text>
</comment>
<proteinExistence type="predicted"/>
<reference evidence="2 3" key="1">
    <citation type="submission" date="2019-11" db="EMBL/GenBank/DDBJ databases">
        <authorList>
            <person name="Dong K."/>
        </authorList>
    </citation>
    <scope>NUCLEOTIDE SEQUENCE [LARGE SCALE GENOMIC DNA]</scope>
    <source>
        <strain evidence="2 3">DK608</strain>
    </source>
</reference>
<keyword evidence="2" id="KW-0378">Hydrolase</keyword>
<gene>
    <name evidence="2" type="primary">hutG</name>
    <name evidence="2" type="ORF">GL284_12280</name>
</gene>
<dbReference type="Pfam" id="PF05013">
    <property type="entry name" value="FGase"/>
    <property type="match status" value="1"/>
</dbReference>
<sequence length="281" mass="30236">MPASSEAILSDLNPETSDPAPVEVVQGDSPVILGLPHTGTFLPEDIRAALNARGRVLADTDWHIERLYDGLLPGVTTVRATFHRYVIDANRGPDDASLYPGQNTTGLVPLTDFDGQPIWDVAPTEADIADRKARFHAPYHAALAAEIARVRARHGVAILYDCHSIRSHIPFLFDGILPDFNIGTDSGRSCAPAIEAATQEIAAATGRTHVLNGRFKGGWTTRHYGQPDHGVHAIQMELAQSTHLASEAPPFAYDAQKAEALRVPLKAILTKLAALAAELKA</sequence>
<dbReference type="EMBL" id="WMII01000010">
    <property type="protein sequence ID" value="MTH65043.1"/>
    <property type="molecule type" value="Genomic_DNA"/>
</dbReference>
<dbReference type="GO" id="GO:0050129">
    <property type="term" value="F:N-formylglutamate deformylase activity"/>
    <property type="evidence" value="ECO:0007669"/>
    <property type="project" value="UniProtKB-EC"/>
</dbReference>